<dbReference type="PANTHER" id="PTHR13369:SF3">
    <property type="entry name" value="METHYLTRANSFERASE DOMAIN-CONTAINING PROTEIN"/>
    <property type="match status" value="1"/>
</dbReference>
<dbReference type="EMBL" id="FNGY01000012">
    <property type="protein sequence ID" value="SDO17968.1"/>
    <property type="molecule type" value="Genomic_DNA"/>
</dbReference>
<keyword evidence="2" id="KW-0489">Methyltransferase</keyword>
<keyword evidence="2" id="KW-0808">Transferase</keyword>
<dbReference type="Pfam" id="PF13679">
    <property type="entry name" value="Methyltransf_32"/>
    <property type="match status" value="1"/>
</dbReference>
<dbReference type="GO" id="GO:0005737">
    <property type="term" value="C:cytoplasm"/>
    <property type="evidence" value="ECO:0007669"/>
    <property type="project" value="TreeGrafter"/>
</dbReference>
<evidence type="ECO:0000313" key="2">
    <source>
        <dbReference type="EMBL" id="SDO17968.1"/>
    </source>
</evidence>
<dbReference type="InterPro" id="IPR029063">
    <property type="entry name" value="SAM-dependent_MTases_sf"/>
</dbReference>
<gene>
    <name evidence="2" type="ORF">SAMN05421820_112135</name>
</gene>
<protein>
    <submittedName>
        <fullName evidence="2">Methyltransferase domain-containing protein</fullName>
    </submittedName>
</protein>
<dbReference type="STRING" id="430522.BFS30_12765"/>
<dbReference type="GO" id="GO:0008168">
    <property type="term" value="F:methyltransferase activity"/>
    <property type="evidence" value="ECO:0007669"/>
    <property type="project" value="UniProtKB-KW"/>
</dbReference>
<reference evidence="3" key="1">
    <citation type="submission" date="2016-10" db="EMBL/GenBank/DDBJ databases">
        <authorList>
            <person name="Varghese N."/>
            <person name="Submissions S."/>
        </authorList>
    </citation>
    <scope>NUCLEOTIDE SEQUENCE [LARGE SCALE GENOMIC DNA]</scope>
    <source>
        <strain evidence="3">DSM 19110</strain>
    </source>
</reference>
<keyword evidence="3" id="KW-1185">Reference proteome</keyword>
<dbReference type="Gene3D" id="3.40.50.150">
    <property type="entry name" value="Vaccinia Virus protein VP39"/>
    <property type="match status" value="1"/>
</dbReference>
<dbReference type="RefSeq" id="WP_074612117.1">
    <property type="nucleotide sequence ID" value="NZ_FNGY01000012.1"/>
</dbReference>
<dbReference type="GO" id="GO:0032259">
    <property type="term" value="P:methylation"/>
    <property type="evidence" value="ECO:0007669"/>
    <property type="project" value="UniProtKB-KW"/>
</dbReference>
<name>A0A1H0HFN1_9SPHI</name>
<organism evidence="2 3">
    <name type="scientific">Pedobacter steynii</name>
    <dbReference type="NCBI Taxonomy" id="430522"/>
    <lineage>
        <taxon>Bacteria</taxon>
        <taxon>Pseudomonadati</taxon>
        <taxon>Bacteroidota</taxon>
        <taxon>Sphingobacteriia</taxon>
        <taxon>Sphingobacteriales</taxon>
        <taxon>Sphingobacteriaceae</taxon>
        <taxon>Pedobacter</taxon>
    </lineage>
</organism>
<dbReference type="CDD" id="cd02440">
    <property type="entry name" value="AdoMet_MTases"/>
    <property type="match status" value="1"/>
</dbReference>
<dbReference type="OrthoDB" id="5502211at2"/>
<accession>A0A1H0HFN1</accession>
<feature type="domain" description="Methyltransferase" evidence="1">
    <location>
        <begin position="159"/>
        <end position="294"/>
    </location>
</feature>
<evidence type="ECO:0000259" key="1">
    <source>
        <dbReference type="Pfam" id="PF13679"/>
    </source>
</evidence>
<dbReference type="SUPFAM" id="SSF53335">
    <property type="entry name" value="S-adenosyl-L-methionine-dependent methyltransferases"/>
    <property type="match status" value="1"/>
</dbReference>
<sequence>MSNQLHLQQFQQQIAESISSNTFLKVSLGNYQGNEKELKNVYARKVKIKRADMLSFTYRYQTRDIIKNFPIPEGINLIGNFISNDFKVCTLFTTGKEVILEHGKKQLISVREKEVTAVLTPTLTHNKEKKRLIQPSGKTYLQELKISDAEGNVFKNAQDKYRQINQYVEILSSLIKELPAGKINNVVDMGSGKGYLTFALYDYLHNVLKLDTRVTGVEYREDLVTLCNGIAGSSGFDKLNFVPGTIENYPVKSIDLLIALHACDTATDDAIYKGIMANAGLIVVAPCCHKQIRREMEKNKAKNELAFLTKYGIFMERQAEMVTDGIRALILEYCGYKTKVFEFISDAHTPKNVLVVGIKTSGPGQASKAQEEKRAEIKQKIAESKAYFGIGYHHLERILGLDKQV</sequence>
<proteinExistence type="predicted"/>
<evidence type="ECO:0000313" key="3">
    <source>
        <dbReference type="Proteomes" id="UP000183200"/>
    </source>
</evidence>
<dbReference type="AlphaFoldDB" id="A0A1H0HFN1"/>
<dbReference type="InterPro" id="IPR025714">
    <property type="entry name" value="Methyltranfer_dom"/>
</dbReference>
<dbReference type="PANTHER" id="PTHR13369">
    <property type="match status" value="1"/>
</dbReference>
<dbReference type="Proteomes" id="UP000183200">
    <property type="component" value="Unassembled WGS sequence"/>
</dbReference>